<feature type="signal peptide" evidence="1">
    <location>
        <begin position="1"/>
        <end position="19"/>
    </location>
</feature>
<gene>
    <name evidence="2" type="ORF">F4562_006172</name>
</gene>
<dbReference type="EMBL" id="JACHMP010000001">
    <property type="protein sequence ID" value="MBB5823110.1"/>
    <property type="molecule type" value="Genomic_DNA"/>
</dbReference>
<feature type="chain" id="PRO_5038372606" description="Lipoprotein" evidence="1">
    <location>
        <begin position="20"/>
        <end position="252"/>
    </location>
</feature>
<dbReference type="RefSeq" id="WP_184540062.1">
    <property type="nucleotide sequence ID" value="NZ_JACHMP010000001.1"/>
</dbReference>
<evidence type="ECO:0000313" key="2">
    <source>
        <dbReference type="EMBL" id="MBB5823110.1"/>
    </source>
</evidence>
<keyword evidence="1" id="KW-0732">Signal</keyword>
<dbReference type="PROSITE" id="PS51257">
    <property type="entry name" value="PROKAR_LIPOPROTEIN"/>
    <property type="match status" value="1"/>
</dbReference>
<proteinExistence type="predicted"/>
<evidence type="ECO:0008006" key="4">
    <source>
        <dbReference type="Google" id="ProtNLM"/>
    </source>
</evidence>
<protein>
    <recommendedName>
        <fullName evidence="4">Lipoprotein</fullName>
    </recommendedName>
</protein>
<sequence>MTRMPLATVLLLVVALSLAGCGGGASPAGSAAASPAPPQAAPEPGDAVIRFLECLNAEGGCAESGRMSVTGDGRALTRRDGELVVLQIPVSEVEDMRGRLVKSLARRPGTLDRTRGLSDQPYAVITAVAADGRVHETRLEGGPLVEDEWFVAEQERLSALTGRILATGKVDRKAPIEVSMYEDEDVEPARQATWPAGVPAPAMPSDPRAVAEREYRGEEAAAVRAALGTALDEVAVRVGGRTLIASWRAVLP</sequence>
<organism evidence="2 3">
    <name type="scientific">Streptosporangium becharense</name>
    <dbReference type="NCBI Taxonomy" id="1816182"/>
    <lineage>
        <taxon>Bacteria</taxon>
        <taxon>Bacillati</taxon>
        <taxon>Actinomycetota</taxon>
        <taxon>Actinomycetes</taxon>
        <taxon>Streptosporangiales</taxon>
        <taxon>Streptosporangiaceae</taxon>
        <taxon>Streptosporangium</taxon>
    </lineage>
</organism>
<accession>A0A7W9ILT0</accession>
<evidence type="ECO:0000256" key="1">
    <source>
        <dbReference type="SAM" id="SignalP"/>
    </source>
</evidence>
<dbReference type="Proteomes" id="UP000540685">
    <property type="component" value="Unassembled WGS sequence"/>
</dbReference>
<reference evidence="2 3" key="1">
    <citation type="submission" date="2020-08" db="EMBL/GenBank/DDBJ databases">
        <title>Sequencing the genomes of 1000 actinobacteria strains.</title>
        <authorList>
            <person name="Klenk H.-P."/>
        </authorList>
    </citation>
    <scope>NUCLEOTIDE SEQUENCE [LARGE SCALE GENOMIC DNA]</scope>
    <source>
        <strain evidence="2 3">DSM 46887</strain>
    </source>
</reference>
<name>A0A7W9ILT0_9ACTN</name>
<keyword evidence="3" id="KW-1185">Reference proteome</keyword>
<dbReference type="AlphaFoldDB" id="A0A7W9ILT0"/>
<comment type="caution">
    <text evidence="2">The sequence shown here is derived from an EMBL/GenBank/DDBJ whole genome shotgun (WGS) entry which is preliminary data.</text>
</comment>
<evidence type="ECO:0000313" key="3">
    <source>
        <dbReference type="Proteomes" id="UP000540685"/>
    </source>
</evidence>